<dbReference type="PANTHER" id="PTHR21443">
    <property type="entry name" value="CONSERVED OLIGOMERIC GOLGI COMPLEX COMPONENT 7"/>
    <property type="match status" value="1"/>
</dbReference>
<feature type="transmembrane region" description="Helical" evidence="9">
    <location>
        <begin position="20"/>
        <end position="39"/>
    </location>
</feature>
<dbReference type="Proteomes" id="UP000050794">
    <property type="component" value="Unassembled WGS sequence"/>
</dbReference>
<accession>A0A183VEP1</accession>
<keyword evidence="5" id="KW-0653">Protein transport</keyword>
<dbReference type="WBParaSite" id="TCNE_0001921501-mRNA-1">
    <property type="protein sequence ID" value="TCNE_0001921501-mRNA-1"/>
    <property type="gene ID" value="TCNE_0001921501"/>
</dbReference>
<organism evidence="10 11">
    <name type="scientific">Toxocara canis</name>
    <name type="common">Canine roundworm</name>
    <dbReference type="NCBI Taxonomy" id="6265"/>
    <lineage>
        <taxon>Eukaryota</taxon>
        <taxon>Metazoa</taxon>
        <taxon>Ecdysozoa</taxon>
        <taxon>Nematoda</taxon>
        <taxon>Chromadorea</taxon>
        <taxon>Rhabditida</taxon>
        <taxon>Spirurina</taxon>
        <taxon>Ascaridomorpha</taxon>
        <taxon>Ascaridoidea</taxon>
        <taxon>Toxocaridae</taxon>
        <taxon>Toxocara</taxon>
    </lineage>
</organism>
<keyword evidence="10" id="KW-1185">Reference proteome</keyword>
<keyword evidence="9" id="KW-0812">Transmembrane</keyword>
<reference evidence="11" key="1">
    <citation type="submission" date="2016-06" db="UniProtKB">
        <authorList>
            <consortium name="WormBaseParasite"/>
        </authorList>
    </citation>
    <scope>IDENTIFICATION</scope>
</reference>
<dbReference type="GO" id="GO:0017119">
    <property type="term" value="C:Golgi transport complex"/>
    <property type="evidence" value="ECO:0007669"/>
    <property type="project" value="InterPro"/>
</dbReference>
<feature type="transmembrane region" description="Helical" evidence="9">
    <location>
        <begin position="93"/>
        <end position="115"/>
    </location>
</feature>
<dbReference type="GO" id="GO:0006886">
    <property type="term" value="P:intracellular protein transport"/>
    <property type="evidence" value="ECO:0007669"/>
    <property type="project" value="InterPro"/>
</dbReference>
<sequence length="383" mass="43583">LMKESDYLVQIATETFDSLAIVYITPAFRVSFLFTFFVFRDLSDPWHILIMGPWLILTMNPWLILMSPWLILIMSPWLILIRNLWLILIMSPWLTLIMSPWLTLIMSPWLILLMYENLVSSLSKFYKTSMEKSSVKDNDILRLISISGQMMSWLENDTKKFKEMLVAYQSRDKNSSEALCSEATAEEIANFEKRISVKAEGDMGIAKTRSELRKLNKRFVARAVEHLSRPLVSSMETALKDIRAERLEKADQAMPNSESSVPSFGSTPNEFVTSAGVALLSLAHQLSAYSHDSNMAKALATASKVDSIDDVTSWWVERCATAVQDCFIDGVGELRGLPPNLARQFFVDYVYLADVFEDLGTAPISQFDEMRQTFIELGYISDQ</sequence>
<feature type="transmembrane region" description="Helical" evidence="9">
    <location>
        <begin position="59"/>
        <end position="81"/>
    </location>
</feature>
<evidence type="ECO:0000256" key="6">
    <source>
        <dbReference type="ARBA" id="ARBA00023034"/>
    </source>
</evidence>
<dbReference type="GO" id="GO:0006890">
    <property type="term" value="P:retrograde vesicle-mediated transport, Golgi to endoplasmic reticulum"/>
    <property type="evidence" value="ECO:0007669"/>
    <property type="project" value="TreeGrafter"/>
</dbReference>
<dbReference type="AlphaFoldDB" id="A0A183VEP1"/>
<dbReference type="InterPro" id="IPR019335">
    <property type="entry name" value="COG7"/>
</dbReference>
<dbReference type="GO" id="GO:0000139">
    <property type="term" value="C:Golgi membrane"/>
    <property type="evidence" value="ECO:0007669"/>
    <property type="project" value="UniProtKB-SubCell"/>
</dbReference>
<evidence type="ECO:0000256" key="8">
    <source>
        <dbReference type="ARBA" id="ARBA00031345"/>
    </source>
</evidence>
<dbReference type="GO" id="GO:0007030">
    <property type="term" value="P:Golgi organization"/>
    <property type="evidence" value="ECO:0007669"/>
    <property type="project" value="TreeGrafter"/>
</dbReference>
<evidence type="ECO:0000256" key="9">
    <source>
        <dbReference type="SAM" id="Phobius"/>
    </source>
</evidence>
<evidence type="ECO:0000256" key="7">
    <source>
        <dbReference type="ARBA" id="ARBA00023136"/>
    </source>
</evidence>
<dbReference type="PANTHER" id="PTHR21443:SF0">
    <property type="entry name" value="CONSERVED OLIGOMERIC GOLGI COMPLEX SUBUNIT 7"/>
    <property type="match status" value="1"/>
</dbReference>
<comment type="similarity">
    <text evidence="2">Belongs to the COG7 family.</text>
</comment>
<evidence type="ECO:0000313" key="10">
    <source>
        <dbReference type="Proteomes" id="UP000050794"/>
    </source>
</evidence>
<keyword evidence="6" id="KW-0333">Golgi apparatus</keyword>
<keyword evidence="4" id="KW-0813">Transport</keyword>
<evidence type="ECO:0000256" key="1">
    <source>
        <dbReference type="ARBA" id="ARBA00004395"/>
    </source>
</evidence>
<dbReference type="Pfam" id="PF10191">
    <property type="entry name" value="COG7"/>
    <property type="match status" value="1"/>
</dbReference>
<keyword evidence="7 9" id="KW-0472">Membrane</keyword>
<evidence type="ECO:0000256" key="4">
    <source>
        <dbReference type="ARBA" id="ARBA00022448"/>
    </source>
</evidence>
<evidence type="ECO:0000256" key="5">
    <source>
        <dbReference type="ARBA" id="ARBA00022927"/>
    </source>
</evidence>
<comment type="subcellular location">
    <subcellularLocation>
        <location evidence="1">Golgi apparatus membrane</location>
        <topology evidence="1">Peripheral membrane protein</topology>
    </subcellularLocation>
</comment>
<name>A0A183VEP1_TOXCA</name>
<evidence type="ECO:0000256" key="2">
    <source>
        <dbReference type="ARBA" id="ARBA00005831"/>
    </source>
</evidence>
<proteinExistence type="inferred from homology"/>
<evidence type="ECO:0000313" key="11">
    <source>
        <dbReference type="WBParaSite" id="TCNE_0001921501-mRNA-1"/>
    </source>
</evidence>
<keyword evidence="9" id="KW-1133">Transmembrane helix</keyword>
<protein>
    <recommendedName>
        <fullName evidence="3">Conserved oligomeric Golgi complex subunit 7</fullName>
    </recommendedName>
    <alternativeName>
        <fullName evidence="8">Component of oligomeric Golgi complex 7</fullName>
    </alternativeName>
</protein>
<evidence type="ECO:0000256" key="3">
    <source>
        <dbReference type="ARBA" id="ARBA00020984"/>
    </source>
</evidence>